<evidence type="ECO:0000256" key="1">
    <source>
        <dbReference type="ARBA" id="ARBA00022553"/>
    </source>
</evidence>
<dbReference type="InterPro" id="IPR058245">
    <property type="entry name" value="NreC/VraR/RcsB-like_REC"/>
</dbReference>
<dbReference type="InterPro" id="IPR001789">
    <property type="entry name" value="Sig_transdc_resp-reg_receiver"/>
</dbReference>
<dbReference type="PANTHER" id="PTHR43214:SF24">
    <property type="entry name" value="TRANSCRIPTIONAL REGULATORY PROTEIN NARL-RELATED"/>
    <property type="match status" value="1"/>
</dbReference>
<dbReference type="Pfam" id="PF00072">
    <property type="entry name" value="Response_reg"/>
    <property type="match status" value="1"/>
</dbReference>
<proteinExistence type="predicted"/>
<evidence type="ECO:0000313" key="5">
    <source>
        <dbReference type="EMBL" id="TYQ06642.1"/>
    </source>
</evidence>
<keyword evidence="3" id="KW-0238">DNA-binding</keyword>
<dbReference type="SMART" id="SM00448">
    <property type="entry name" value="REC"/>
    <property type="match status" value="1"/>
</dbReference>
<dbReference type="PROSITE" id="PS50043">
    <property type="entry name" value="HTH_LUXR_2"/>
    <property type="match status" value="1"/>
</dbReference>
<keyword evidence="4" id="KW-0804">Transcription</keyword>
<dbReference type="GO" id="GO:0000160">
    <property type="term" value="P:phosphorelay signal transduction system"/>
    <property type="evidence" value="ECO:0007669"/>
    <property type="project" value="InterPro"/>
</dbReference>
<keyword evidence="1" id="KW-0597">Phosphoprotein</keyword>
<dbReference type="Gene3D" id="3.40.50.2300">
    <property type="match status" value="1"/>
</dbReference>
<dbReference type="EMBL" id="VNIQ01000002">
    <property type="protein sequence ID" value="TYQ06642.1"/>
    <property type="molecule type" value="Genomic_DNA"/>
</dbReference>
<dbReference type="InterPro" id="IPR016032">
    <property type="entry name" value="Sig_transdc_resp-reg_C-effctor"/>
</dbReference>
<dbReference type="GO" id="GO:0006355">
    <property type="term" value="P:regulation of DNA-templated transcription"/>
    <property type="evidence" value="ECO:0007669"/>
    <property type="project" value="InterPro"/>
</dbReference>
<dbReference type="SUPFAM" id="SSF46894">
    <property type="entry name" value="C-terminal effector domain of the bipartite response regulators"/>
    <property type="match status" value="1"/>
</dbReference>
<dbReference type="AlphaFoldDB" id="A0A652YU79"/>
<dbReference type="CDD" id="cd06170">
    <property type="entry name" value="LuxR_C_like"/>
    <property type="match status" value="1"/>
</dbReference>
<dbReference type="InterPro" id="IPR000792">
    <property type="entry name" value="Tscrpt_reg_LuxR_C"/>
</dbReference>
<dbReference type="PROSITE" id="PS50110">
    <property type="entry name" value="RESPONSE_REGULATORY"/>
    <property type="match status" value="1"/>
</dbReference>
<keyword evidence="2" id="KW-0805">Transcription regulation</keyword>
<dbReference type="CDD" id="cd17535">
    <property type="entry name" value="REC_NarL-like"/>
    <property type="match status" value="1"/>
</dbReference>
<evidence type="ECO:0000256" key="3">
    <source>
        <dbReference type="ARBA" id="ARBA00023125"/>
    </source>
</evidence>
<dbReference type="PROSITE" id="PS00622">
    <property type="entry name" value="HTH_LUXR_1"/>
    <property type="match status" value="1"/>
</dbReference>
<reference evidence="5" key="1">
    <citation type="submission" date="2019-07" db="EMBL/GenBank/DDBJ databases">
        <title>Genomic Encyclopedia of Type Strains, Phase IV (KMG-IV): sequencing the most valuable type-strain genomes for metagenomic binning, comparative biology and taxonomic classification.</title>
        <authorList>
            <person name="Goeker M."/>
        </authorList>
    </citation>
    <scope>NUCLEOTIDE SEQUENCE</scope>
    <source>
        <strain evidence="5">DSM 44596</strain>
    </source>
</reference>
<gene>
    <name evidence="5" type="ORF">FNL38_102784</name>
</gene>
<evidence type="ECO:0000256" key="4">
    <source>
        <dbReference type="ARBA" id="ARBA00023163"/>
    </source>
</evidence>
<dbReference type="InterPro" id="IPR011006">
    <property type="entry name" value="CheY-like_superfamily"/>
</dbReference>
<comment type="caution">
    <text evidence="5">The sequence shown here is derived from an EMBL/GenBank/DDBJ whole genome shotgun (WGS) entry which is preliminary data.</text>
</comment>
<evidence type="ECO:0000256" key="2">
    <source>
        <dbReference type="ARBA" id="ARBA00023015"/>
    </source>
</evidence>
<dbReference type="SUPFAM" id="SSF52172">
    <property type="entry name" value="CheY-like"/>
    <property type="match status" value="1"/>
</dbReference>
<dbReference type="GO" id="GO:0003677">
    <property type="term" value="F:DNA binding"/>
    <property type="evidence" value="ECO:0007669"/>
    <property type="project" value="UniProtKB-KW"/>
</dbReference>
<protein>
    <submittedName>
        <fullName evidence="5">LuxR family two component transcriptional regulator</fullName>
    </submittedName>
</protein>
<sequence length="219" mass="24265">MITVLIADDQQVVRQGFELFLTDHPRIEVVGHAASGFEALQQVRLLQPDVVLMDIRMPHGDGLTATFEVLKEFPKTRIIVVTTFDLDEYVFGALDLGAVGFLLKDTDPDDLVDAVIAAADGGSVLSPKLTRRMVAEFARRKPSAPVEFPDHGLSVREMEVVQLLSSGLGNGEVADAMKLELSTVKSHIGNICRKLDVRTRVQIVIWAYRNNMVRDSRVR</sequence>
<organism evidence="5">
    <name type="scientific">Nocardia globerula</name>
    <dbReference type="NCBI Taxonomy" id="1818"/>
    <lineage>
        <taxon>Bacteria</taxon>
        <taxon>Bacillati</taxon>
        <taxon>Actinomycetota</taxon>
        <taxon>Actinomycetes</taxon>
        <taxon>Mycobacteriales</taxon>
        <taxon>Nocardiaceae</taxon>
        <taxon>Nocardia</taxon>
    </lineage>
</organism>
<dbReference type="PANTHER" id="PTHR43214">
    <property type="entry name" value="TWO-COMPONENT RESPONSE REGULATOR"/>
    <property type="match status" value="1"/>
</dbReference>
<dbReference type="SMART" id="SM00421">
    <property type="entry name" value="HTH_LUXR"/>
    <property type="match status" value="1"/>
</dbReference>
<dbReference type="PRINTS" id="PR00038">
    <property type="entry name" value="HTHLUXR"/>
</dbReference>
<name>A0A652YU79_NOCGL</name>
<dbReference type="Pfam" id="PF00196">
    <property type="entry name" value="GerE"/>
    <property type="match status" value="1"/>
</dbReference>
<dbReference type="InterPro" id="IPR039420">
    <property type="entry name" value="WalR-like"/>
</dbReference>
<accession>A0A652YU79</accession>